<dbReference type="Gene3D" id="3.40.50.360">
    <property type="match status" value="1"/>
</dbReference>
<sequence length="197" mass="20582">MSASVLVLNAHPDPAPERLCAALADAYAGGAEAAGHGVARLGLAGLDFPMLDGAESFRRRAPPPAIAAAQEAIEAATHLCIVFPIWLGGPPALLHGFLEQTLRPDFVLGPGAEAPTPFGKRRLAGRSVRLVATMAMPQLAYRLWYLGRGVGAMRQGALGFSGFGPVRVSMIGSAEALSRRRAARLLARMRALGARPG</sequence>
<gene>
    <name evidence="4" type="ORF">SAMN05444370_10419</name>
</gene>
<dbReference type="InterPro" id="IPR051545">
    <property type="entry name" value="NAD(P)H_dehydrogenase_qn"/>
</dbReference>
<dbReference type="PANTHER" id="PTHR10204:SF34">
    <property type="entry name" value="NAD(P)H DEHYDROGENASE [QUINONE] 1 ISOFORM 1"/>
    <property type="match status" value="1"/>
</dbReference>
<dbReference type="STRING" id="89524.SAMN05444370_10419"/>
<dbReference type="InterPro" id="IPR029039">
    <property type="entry name" value="Flavoprotein-like_sf"/>
</dbReference>
<dbReference type="Pfam" id="PF02525">
    <property type="entry name" value="Flavodoxin_2"/>
    <property type="match status" value="1"/>
</dbReference>
<dbReference type="GO" id="GO:0005829">
    <property type="term" value="C:cytosol"/>
    <property type="evidence" value="ECO:0007669"/>
    <property type="project" value="TreeGrafter"/>
</dbReference>
<evidence type="ECO:0000256" key="2">
    <source>
        <dbReference type="ARBA" id="ARBA00023002"/>
    </source>
</evidence>
<protein>
    <submittedName>
        <fullName evidence="4">Putative NADPH-quinone reductase (Modulator of drug activity B)</fullName>
    </submittedName>
</protein>
<accession>A0A1H4A1Z5</accession>
<dbReference type="AlphaFoldDB" id="A0A1H4A1Z5"/>
<proteinExistence type="inferred from homology"/>
<evidence type="ECO:0000256" key="1">
    <source>
        <dbReference type="ARBA" id="ARBA00006252"/>
    </source>
</evidence>
<keyword evidence="2" id="KW-0560">Oxidoreductase</keyword>
<reference evidence="4 5" key="1">
    <citation type="submission" date="2016-10" db="EMBL/GenBank/DDBJ databases">
        <authorList>
            <person name="de Groot N.N."/>
        </authorList>
    </citation>
    <scope>NUCLEOTIDE SEQUENCE [LARGE SCALE GENOMIC DNA]</scope>
    <source>
        <strain evidence="4 5">DSM 15345</strain>
    </source>
</reference>
<evidence type="ECO:0000313" key="5">
    <source>
        <dbReference type="Proteomes" id="UP000198703"/>
    </source>
</evidence>
<dbReference type="RefSeq" id="WP_093251738.1">
    <property type="nucleotide sequence ID" value="NZ_FNQM01000004.1"/>
</dbReference>
<dbReference type="SUPFAM" id="SSF52218">
    <property type="entry name" value="Flavoproteins"/>
    <property type="match status" value="1"/>
</dbReference>
<keyword evidence="5" id="KW-1185">Reference proteome</keyword>
<dbReference type="PANTHER" id="PTHR10204">
    <property type="entry name" value="NAD P H OXIDOREDUCTASE-RELATED"/>
    <property type="match status" value="1"/>
</dbReference>
<organism evidence="4 5">
    <name type="scientific">Rubrimonas cliftonensis</name>
    <dbReference type="NCBI Taxonomy" id="89524"/>
    <lineage>
        <taxon>Bacteria</taxon>
        <taxon>Pseudomonadati</taxon>
        <taxon>Pseudomonadota</taxon>
        <taxon>Alphaproteobacteria</taxon>
        <taxon>Rhodobacterales</taxon>
        <taxon>Paracoccaceae</taxon>
        <taxon>Rubrimonas</taxon>
    </lineage>
</organism>
<dbReference type="EMBL" id="FNQM01000004">
    <property type="protein sequence ID" value="SEA29641.1"/>
    <property type="molecule type" value="Genomic_DNA"/>
</dbReference>
<dbReference type="InterPro" id="IPR003680">
    <property type="entry name" value="Flavodoxin_fold"/>
</dbReference>
<feature type="domain" description="Flavodoxin-like fold" evidence="3">
    <location>
        <begin position="4"/>
        <end position="179"/>
    </location>
</feature>
<comment type="similarity">
    <text evidence="1">Belongs to the NAD(P)H dehydrogenase (quinone) family.</text>
</comment>
<evidence type="ECO:0000313" key="4">
    <source>
        <dbReference type="EMBL" id="SEA29641.1"/>
    </source>
</evidence>
<dbReference type="GO" id="GO:0003955">
    <property type="term" value="F:NAD(P)H dehydrogenase (quinone) activity"/>
    <property type="evidence" value="ECO:0007669"/>
    <property type="project" value="TreeGrafter"/>
</dbReference>
<dbReference type="Proteomes" id="UP000198703">
    <property type="component" value="Unassembled WGS sequence"/>
</dbReference>
<dbReference type="OrthoDB" id="9798454at2"/>
<name>A0A1H4A1Z5_9RHOB</name>
<evidence type="ECO:0000259" key="3">
    <source>
        <dbReference type="Pfam" id="PF02525"/>
    </source>
</evidence>